<dbReference type="GO" id="GO:0008270">
    <property type="term" value="F:zinc ion binding"/>
    <property type="evidence" value="ECO:0007669"/>
    <property type="project" value="UniProtKB-KW"/>
</dbReference>
<evidence type="ECO:0000313" key="5">
    <source>
        <dbReference type="Proteomes" id="UP000001396"/>
    </source>
</evidence>
<dbReference type="Proteomes" id="UP000001396">
    <property type="component" value="Unassembled WGS sequence"/>
</dbReference>
<reference evidence="4 5" key="1">
    <citation type="journal article" date="2011" name="Genome Res.">
        <title>Phylogeny-wide analysis of social amoeba genomes highlights ancient origins for complex intercellular communication.</title>
        <authorList>
            <person name="Heidel A.J."/>
            <person name="Lawal H.M."/>
            <person name="Felder M."/>
            <person name="Schilde C."/>
            <person name="Helps N.R."/>
            <person name="Tunggal B."/>
            <person name="Rivero F."/>
            <person name="John U."/>
            <person name="Schleicher M."/>
            <person name="Eichinger L."/>
            <person name="Platzer M."/>
            <person name="Noegel A.A."/>
            <person name="Schaap P."/>
            <person name="Gloeckner G."/>
        </authorList>
    </citation>
    <scope>NUCLEOTIDE SEQUENCE [LARGE SCALE GENOMIC DNA]</scope>
    <source>
        <strain evidence="5">ATCC 26659 / Pp 5 / PN500</strain>
    </source>
</reference>
<feature type="compositionally biased region" description="Low complexity" evidence="2">
    <location>
        <begin position="62"/>
        <end position="72"/>
    </location>
</feature>
<evidence type="ECO:0000256" key="1">
    <source>
        <dbReference type="PROSITE-ProRule" id="PRU00024"/>
    </source>
</evidence>
<name>D3BPB6_HETP5</name>
<dbReference type="AlphaFoldDB" id="D3BPB6"/>
<keyword evidence="1" id="KW-0863">Zinc-finger</keyword>
<accession>D3BPB6</accession>
<feature type="domain" description="B box-type" evidence="3">
    <location>
        <begin position="2"/>
        <end position="41"/>
    </location>
</feature>
<keyword evidence="1" id="KW-0479">Metal-binding</keyword>
<feature type="region of interest" description="Disordered" evidence="2">
    <location>
        <begin position="49"/>
        <end position="73"/>
    </location>
</feature>
<evidence type="ECO:0000259" key="3">
    <source>
        <dbReference type="PROSITE" id="PS50119"/>
    </source>
</evidence>
<dbReference type="SUPFAM" id="SSF57845">
    <property type="entry name" value="B-box zinc-binding domain"/>
    <property type="match status" value="1"/>
</dbReference>
<comment type="caution">
    <text evidence="4">The sequence shown here is derived from an EMBL/GenBank/DDBJ whole genome shotgun (WGS) entry which is preliminary data.</text>
</comment>
<dbReference type="Gene3D" id="3.30.160.60">
    <property type="entry name" value="Classic Zinc Finger"/>
    <property type="match status" value="1"/>
</dbReference>
<keyword evidence="1" id="KW-0862">Zinc</keyword>
<evidence type="ECO:0000256" key="2">
    <source>
        <dbReference type="SAM" id="MobiDB-lite"/>
    </source>
</evidence>
<proteinExistence type="predicted"/>
<dbReference type="Pfam" id="PF00643">
    <property type="entry name" value="zf-B_box"/>
    <property type="match status" value="1"/>
</dbReference>
<dbReference type="InParanoid" id="D3BPB6"/>
<protein>
    <recommendedName>
        <fullName evidence="3">B box-type domain-containing protein</fullName>
    </recommendedName>
</protein>
<dbReference type="PROSITE" id="PS50119">
    <property type="entry name" value="ZF_BBOX"/>
    <property type="match status" value="1"/>
</dbReference>
<dbReference type="EMBL" id="ADBJ01000044">
    <property type="protein sequence ID" value="EFA77126.1"/>
    <property type="molecule type" value="Genomic_DNA"/>
</dbReference>
<organism evidence="4 5">
    <name type="scientific">Heterostelium pallidum (strain ATCC 26659 / Pp 5 / PN500)</name>
    <name type="common">Cellular slime mold</name>
    <name type="synonym">Polysphondylium pallidum</name>
    <dbReference type="NCBI Taxonomy" id="670386"/>
    <lineage>
        <taxon>Eukaryota</taxon>
        <taxon>Amoebozoa</taxon>
        <taxon>Evosea</taxon>
        <taxon>Eumycetozoa</taxon>
        <taxon>Dictyostelia</taxon>
        <taxon>Acytosteliales</taxon>
        <taxon>Acytosteliaceae</taxon>
        <taxon>Heterostelium</taxon>
    </lineage>
</organism>
<sequence length="291" mass="33454">MDSNNICGTHKRSIDLICYDCNVLMCSICSPKHARHTFDHIENIKSNFNDHDTTQTAPIDDNNTNNNNTNNNSSFTKITDIQTGIQSAFDSLKLKVKEYEQLQQTEHQIESSFKELHEFLIVEEHRLKTPIIDSKDQLEQQIDKQIKIMKSLNTINNHFKVKSNNNNNDDDDDESDRSDSQSLTITDTTDNYQISTIIRSISQSSHHNEFISANINTLFYFDDYPSLDSSYIEKIFGLGISLVGEIENSLSCDEHCIFTNDIGVDQGYEYLGTLFGWWMVRMGIVVFDVFF</sequence>
<dbReference type="GeneID" id="31365353"/>
<dbReference type="RefSeq" id="XP_020429255.1">
    <property type="nucleotide sequence ID" value="XM_020580668.1"/>
</dbReference>
<gene>
    <name evidence="4" type="ORF">PPL_09881</name>
</gene>
<keyword evidence="5" id="KW-1185">Reference proteome</keyword>
<feature type="region of interest" description="Disordered" evidence="2">
    <location>
        <begin position="159"/>
        <end position="185"/>
    </location>
</feature>
<dbReference type="InterPro" id="IPR000315">
    <property type="entry name" value="Znf_B-box"/>
</dbReference>
<evidence type="ECO:0000313" key="4">
    <source>
        <dbReference type="EMBL" id="EFA77126.1"/>
    </source>
</evidence>